<evidence type="ECO:0000313" key="6">
    <source>
        <dbReference type="EMBL" id="KLK93432.1"/>
    </source>
</evidence>
<sequence>MSLSELIGFLVLTGAAAYAQTLTGFAFGLITMGGVGLTGLLSLPDAAVIVSMLTLVNATQMLLKGWRDVAWYQFGLVMAASIPMLFVGYWLLEWLAGSHVDLLRLLLGLVIVVSSLQLARKPEPLPERSGNGSFLFFGGIAGVMGGMFSTAGPPLVYHFYRQPMPLVKVRETLVTVFALNAVFRISLVAVSGDLPSSSTMSALVAIPAVMSATYTARRWPPPFSPVTMRRIVFLLLLLSGISLGAPAVIHLLGAPR</sequence>
<dbReference type="RefSeq" id="WP_047188637.1">
    <property type="nucleotide sequence ID" value="NZ_LCYG01000020.1"/>
</dbReference>
<proteinExistence type="inferred from homology"/>
<reference evidence="6 7" key="1">
    <citation type="submission" date="2015-05" db="EMBL/GenBank/DDBJ databases">
        <title>Draft genome sequence of Microvirga vignae strain BR3299, a novel nitrogen fixing bacteria isolated from Brazil semi-aired region.</title>
        <authorList>
            <person name="Zilli J.E."/>
            <person name="Passos S.R."/>
            <person name="Leite J."/>
            <person name="Baldani J.I."/>
            <person name="Xavier G.R."/>
            <person name="Rumjaneck N.G."/>
            <person name="Simoes-Araujo J.L."/>
        </authorList>
    </citation>
    <scope>NUCLEOTIDE SEQUENCE [LARGE SCALE GENOMIC DNA]</scope>
    <source>
        <strain evidence="6 7">BR3299</strain>
    </source>
</reference>
<evidence type="ECO:0000256" key="5">
    <source>
        <dbReference type="RuleBase" id="RU363041"/>
    </source>
</evidence>
<dbReference type="Pfam" id="PF01925">
    <property type="entry name" value="TauE"/>
    <property type="match status" value="1"/>
</dbReference>
<dbReference type="OrthoDB" id="7029178at2"/>
<keyword evidence="5" id="KW-1003">Cell membrane</keyword>
<comment type="caution">
    <text evidence="6">The sequence shown here is derived from an EMBL/GenBank/DDBJ whole genome shotgun (WGS) entry which is preliminary data.</text>
</comment>
<evidence type="ECO:0000256" key="1">
    <source>
        <dbReference type="ARBA" id="ARBA00004141"/>
    </source>
</evidence>
<keyword evidence="2 5" id="KW-0812">Transmembrane</keyword>
<keyword evidence="7" id="KW-1185">Reference proteome</keyword>
<keyword evidence="3 5" id="KW-1133">Transmembrane helix</keyword>
<comment type="similarity">
    <text evidence="5">Belongs to the 4-toluene sulfonate uptake permease (TSUP) (TC 2.A.102) family.</text>
</comment>
<dbReference type="Proteomes" id="UP000035489">
    <property type="component" value="Unassembled WGS sequence"/>
</dbReference>
<protein>
    <recommendedName>
        <fullName evidence="5">Probable membrane transporter protein</fullName>
    </recommendedName>
</protein>
<dbReference type="InterPro" id="IPR002781">
    <property type="entry name" value="TM_pro_TauE-like"/>
</dbReference>
<keyword evidence="4 5" id="KW-0472">Membrane</keyword>
<dbReference type="AlphaFoldDB" id="A0A0H1RLC8"/>
<organism evidence="6 7">
    <name type="scientific">Microvirga vignae</name>
    <dbReference type="NCBI Taxonomy" id="1225564"/>
    <lineage>
        <taxon>Bacteria</taxon>
        <taxon>Pseudomonadati</taxon>
        <taxon>Pseudomonadota</taxon>
        <taxon>Alphaproteobacteria</taxon>
        <taxon>Hyphomicrobiales</taxon>
        <taxon>Methylobacteriaceae</taxon>
        <taxon>Microvirga</taxon>
    </lineage>
</organism>
<dbReference type="GO" id="GO:0005886">
    <property type="term" value="C:plasma membrane"/>
    <property type="evidence" value="ECO:0007669"/>
    <property type="project" value="UniProtKB-SubCell"/>
</dbReference>
<dbReference type="PATRIC" id="fig|1225564.3.peg.2396"/>
<evidence type="ECO:0000256" key="3">
    <source>
        <dbReference type="ARBA" id="ARBA00022989"/>
    </source>
</evidence>
<accession>A0A0H1RLC8</accession>
<gene>
    <name evidence="6" type="ORF">AA309_08910</name>
</gene>
<feature type="transmembrane region" description="Helical" evidence="5">
    <location>
        <begin position="131"/>
        <end position="152"/>
    </location>
</feature>
<feature type="transmembrane region" description="Helical" evidence="5">
    <location>
        <begin position="29"/>
        <end position="57"/>
    </location>
</feature>
<feature type="transmembrane region" description="Helical" evidence="5">
    <location>
        <begin position="172"/>
        <end position="190"/>
    </location>
</feature>
<dbReference type="EMBL" id="LCYG01000020">
    <property type="protein sequence ID" value="KLK93432.1"/>
    <property type="molecule type" value="Genomic_DNA"/>
</dbReference>
<name>A0A0H1RLC8_9HYPH</name>
<feature type="transmembrane region" description="Helical" evidence="5">
    <location>
        <begin position="69"/>
        <end position="90"/>
    </location>
</feature>
<evidence type="ECO:0000313" key="7">
    <source>
        <dbReference type="Proteomes" id="UP000035489"/>
    </source>
</evidence>
<feature type="transmembrane region" description="Helical" evidence="5">
    <location>
        <begin position="231"/>
        <end position="252"/>
    </location>
</feature>
<comment type="subcellular location">
    <subcellularLocation>
        <location evidence="5">Cell membrane</location>
        <topology evidence="5">Multi-pass membrane protein</topology>
    </subcellularLocation>
    <subcellularLocation>
        <location evidence="1">Membrane</location>
        <topology evidence="1">Multi-pass membrane protein</topology>
    </subcellularLocation>
</comment>
<evidence type="ECO:0000256" key="2">
    <source>
        <dbReference type="ARBA" id="ARBA00022692"/>
    </source>
</evidence>
<evidence type="ECO:0000256" key="4">
    <source>
        <dbReference type="ARBA" id="ARBA00023136"/>
    </source>
</evidence>